<dbReference type="Pfam" id="PF12680">
    <property type="entry name" value="SnoaL_2"/>
    <property type="match status" value="1"/>
</dbReference>
<dbReference type="SUPFAM" id="SSF54427">
    <property type="entry name" value="NTF2-like"/>
    <property type="match status" value="1"/>
</dbReference>
<dbReference type="Proteomes" id="UP000033434">
    <property type="component" value="Unassembled WGS sequence"/>
</dbReference>
<dbReference type="InterPro" id="IPR037401">
    <property type="entry name" value="SnoaL-like"/>
</dbReference>
<dbReference type="EMBL" id="AUXW01000162">
    <property type="protein sequence ID" value="KKE82508.1"/>
    <property type="molecule type" value="Genomic_DNA"/>
</dbReference>
<dbReference type="PROSITE" id="PS51257">
    <property type="entry name" value="PROKAR_LIPOPROTEIN"/>
    <property type="match status" value="1"/>
</dbReference>
<name>A0A0F6A8Q4_9GAMM</name>
<comment type="caution">
    <text evidence="2">The sequence shown here is derived from an EMBL/GenBank/DDBJ whole genome shotgun (WGS) entry which is preliminary data.</text>
</comment>
<feature type="domain" description="SnoaL-like" evidence="1">
    <location>
        <begin position="49"/>
        <end position="146"/>
    </location>
</feature>
<dbReference type="PATRIC" id="fig|1129367.4.peg.3592"/>
<protein>
    <recommendedName>
        <fullName evidence="1">SnoaL-like domain-containing protein</fullName>
    </recommendedName>
</protein>
<proteinExistence type="predicted"/>
<accession>A0A0F6A8Q4</accession>
<dbReference type="RefSeq" id="WP_046357080.1">
    <property type="nucleotide sequence ID" value="NZ_AUXW01000162.1"/>
</dbReference>
<evidence type="ECO:0000313" key="3">
    <source>
        <dbReference type="Proteomes" id="UP000033434"/>
    </source>
</evidence>
<gene>
    <name evidence="2" type="ORF">N479_18040</name>
</gene>
<dbReference type="InterPro" id="IPR032710">
    <property type="entry name" value="NTF2-like_dom_sf"/>
</dbReference>
<evidence type="ECO:0000313" key="2">
    <source>
        <dbReference type="EMBL" id="KKE82508.1"/>
    </source>
</evidence>
<sequence length="153" mass="17548">MKLLSFVSVLLLSACSTVKIDKSEPITVGAEQENFKTTNVEAHQVIDDHLVAYNSNDYASFKALFHEEIEVYDFPNNLSFKGMKALDKVYKSLVEDLDKKAFISERIIDGNFVVDKEAVKFHMTGRGEQSLEVLVIYQLKDDLIYRVMFLRDE</sequence>
<dbReference type="AlphaFoldDB" id="A0A0F6A8Q4"/>
<organism evidence="2 3">
    <name type="scientific">Pseudoalteromonas luteoviolacea S4054</name>
    <dbReference type="NCBI Taxonomy" id="1129367"/>
    <lineage>
        <taxon>Bacteria</taxon>
        <taxon>Pseudomonadati</taxon>
        <taxon>Pseudomonadota</taxon>
        <taxon>Gammaproteobacteria</taxon>
        <taxon>Alteromonadales</taxon>
        <taxon>Pseudoalteromonadaceae</taxon>
        <taxon>Pseudoalteromonas</taxon>
    </lineage>
</organism>
<dbReference type="Gene3D" id="3.10.450.50">
    <property type="match status" value="1"/>
</dbReference>
<evidence type="ECO:0000259" key="1">
    <source>
        <dbReference type="Pfam" id="PF12680"/>
    </source>
</evidence>
<reference evidence="2 3" key="1">
    <citation type="journal article" date="2015" name="BMC Genomics">
        <title>Genome mining reveals unlocked bioactive potential of marine Gram-negative bacteria.</title>
        <authorList>
            <person name="Machado H."/>
            <person name="Sonnenschein E.C."/>
            <person name="Melchiorsen J."/>
            <person name="Gram L."/>
        </authorList>
    </citation>
    <scope>NUCLEOTIDE SEQUENCE [LARGE SCALE GENOMIC DNA]</scope>
    <source>
        <strain evidence="2 3">S4054</strain>
    </source>
</reference>